<dbReference type="Pfam" id="PF03732">
    <property type="entry name" value="Retrotrans_gag"/>
    <property type="match status" value="1"/>
</dbReference>
<keyword evidence="4" id="KW-1185">Reference proteome</keyword>
<evidence type="ECO:0000256" key="1">
    <source>
        <dbReference type="SAM" id="MobiDB-lite"/>
    </source>
</evidence>
<gene>
    <name evidence="3" type="ORF">Sango_0651800</name>
</gene>
<dbReference type="AlphaFoldDB" id="A0AAE1X7X2"/>
<feature type="compositionally biased region" description="Basic and acidic residues" evidence="1">
    <location>
        <begin position="189"/>
        <end position="204"/>
    </location>
</feature>
<accession>A0AAE1X7X2</accession>
<organism evidence="3 4">
    <name type="scientific">Sesamum angolense</name>
    <dbReference type="NCBI Taxonomy" id="2727404"/>
    <lineage>
        <taxon>Eukaryota</taxon>
        <taxon>Viridiplantae</taxon>
        <taxon>Streptophyta</taxon>
        <taxon>Embryophyta</taxon>
        <taxon>Tracheophyta</taxon>
        <taxon>Spermatophyta</taxon>
        <taxon>Magnoliopsida</taxon>
        <taxon>eudicotyledons</taxon>
        <taxon>Gunneridae</taxon>
        <taxon>Pentapetalae</taxon>
        <taxon>asterids</taxon>
        <taxon>lamiids</taxon>
        <taxon>Lamiales</taxon>
        <taxon>Pedaliaceae</taxon>
        <taxon>Sesamum</taxon>
    </lineage>
</organism>
<name>A0AAE1X7X2_9LAMI</name>
<comment type="caution">
    <text evidence="3">The sequence shown here is derived from an EMBL/GenBank/DDBJ whole genome shotgun (WGS) entry which is preliminary data.</text>
</comment>
<reference evidence="3" key="2">
    <citation type="journal article" date="2024" name="Plant">
        <title>Genomic evolution and insights into agronomic trait innovations of Sesamum species.</title>
        <authorList>
            <person name="Miao H."/>
            <person name="Wang L."/>
            <person name="Qu L."/>
            <person name="Liu H."/>
            <person name="Sun Y."/>
            <person name="Le M."/>
            <person name="Wang Q."/>
            <person name="Wei S."/>
            <person name="Zheng Y."/>
            <person name="Lin W."/>
            <person name="Duan Y."/>
            <person name="Cao H."/>
            <person name="Xiong S."/>
            <person name="Wang X."/>
            <person name="Wei L."/>
            <person name="Li C."/>
            <person name="Ma Q."/>
            <person name="Ju M."/>
            <person name="Zhao R."/>
            <person name="Li G."/>
            <person name="Mu C."/>
            <person name="Tian Q."/>
            <person name="Mei H."/>
            <person name="Zhang T."/>
            <person name="Gao T."/>
            <person name="Zhang H."/>
        </authorList>
    </citation>
    <scope>NUCLEOTIDE SEQUENCE</scope>
    <source>
        <strain evidence="3">K16</strain>
    </source>
</reference>
<sequence>MRPEGVTEKQVKLRAFPFFLGDKAKDWLYSLPSGTIVSSNELKKQFLENYFPASRTINIRNDISGIRQFPGGSFYEYWGRFKQLVESCPHHQIPDHLLIPYFYEGLFKANRSLVDAASGGGTQQVKACGICTSSGYFTDACPTLQEEPTLNANADTRASIQKFGVSTELISLLNQSFAVPRRGQAQQGKTEDSIEHRHVEQGKTREELKILPKQVENSNLTHEEHPKVFVPKPPFPERLPSPKRRKRRGRFLKPYANLRNIGIEKAMCDLGASINVMPLAIYESLNIGPLKEMGIVIQLADLSIVYPEGVLEDILVQVNELIFSVDLYVLDMTENTSPNSKSILLGRLFLKTSKTKIDVDARILSMEFDNEVKVDTKQPCD</sequence>
<feature type="domain" description="Retrotransposon gag" evidence="2">
    <location>
        <begin position="15"/>
        <end position="106"/>
    </location>
</feature>
<evidence type="ECO:0000313" key="3">
    <source>
        <dbReference type="EMBL" id="KAK4406453.1"/>
    </source>
</evidence>
<dbReference type="InterPro" id="IPR005162">
    <property type="entry name" value="Retrotrans_gag_dom"/>
</dbReference>
<dbReference type="Proteomes" id="UP001289374">
    <property type="component" value="Unassembled WGS sequence"/>
</dbReference>
<feature type="region of interest" description="Disordered" evidence="1">
    <location>
        <begin position="181"/>
        <end position="204"/>
    </location>
</feature>
<protein>
    <recommendedName>
        <fullName evidence="2">Retrotransposon gag domain-containing protein</fullName>
    </recommendedName>
</protein>
<dbReference type="PANTHER" id="PTHR33067:SF15">
    <property type="entry name" value="RNA-DIRECTED DNA POLYMERASE"/>
    <property type="match status" value="1"/>
</dbReference>
<proteinExistence type="predicted"/>
<dbReference type="InterPro" id="IPR021109">
    <property type="entry name" value="Peptidase_aspartic_dom_sf"/>
</dbReference>
<dbReference type="CDD" id="cd00303">
    <property type="entry name" value="retropepsin_like"/>
    <property type="match status" value="1"/>
</dbReference>
<dbReference type="Gene3D" id="2.40.70.10">
    <property type="entry name" value="Acid Proteases"/>
    <property type="match status" value="1"/>
</dbReference>
<evidence type="ECO:0000313" key="4">
    <source>
        <dbReference type="Proteomes" id="UP001289374"/>
    </source>
</evidence>
<feature type="region of interest" description="Disordered" evidence="1">
    <location>
        <begin position="226"/>
        <end position="246"/>
    </location>
</feature>
<dbReference type="PANTHER" id="PTHR33067">
    <property type="entry name" value="RNA-DIRECTED DNA POLYMERASE-RELATED"/>
    <property type="match status" value="1"/>
</dbReference>
<dbReference type="EMBL" id="JACGWL010000003">
    <property type="protein sequence ID" value="KAK4406453.1"/>
    <property type="molecule type" value="Genomic_DNA"/>
</dbReference>
<reference evidence="3" key="1">
    <citation type="submission" date="2020-06" db="EMBL/GenBank/DDBJ databases">
        <authorList>
            <person name="Li T."/>
            <person name="Hu X."/>
            <person name="Zhang T."/>
            <person name="Song X."/>
            <person name="Zhang H."/>
            <person name="Dai N."/>
            <person name="Sheng W."/>
            <person name="Hou X."/>
            <person name="Wei L."/>
        </authorList>
    </citation>
    <scope>NUCLEOTIDE SEQUENCE</scope>
    <source>
        <strain evidence="3">K16</strain>
        <tissue evidence="3">Leaf</tissue>
    </source>
</reference>
<evidence type="ECO:0000259" key="2">
    <source>
        <dbReference type="Pfam" id="PF03732"/>
    </source>
</evidence>